<feature type="compositionally biased region" description="Basic and acidic residues" evidence="1">
    <location>
        <begin position="31"/>
        <end position="46"/>
    </location>
</feature>
<feature type="region of interest" description="Disordered" evidence="1">
    <location>
        <begin position="1"/>
        <end position="46"/>
    </location>
</feature>
<sequence>MKLMEAKKESDEVEENEDKNYGGVKTRKKLKDMQTQKESVKPEKFEKIQSEQIQIPRKSHEIKKSNLCTNPNSIQKAQFQQKEAEQILSNKITNQQQLQLINQYQNQKQQIIFQQTTEQQIQQAAQYQMLMNGVSQAQYMIHHDPSLIFTQLLTSIPLMQQQQTINQLSIEAQQRIQYIQYLLLQDNINKEYLNILLLNEDPNIQSMIPLVILWGLNMQNIRDYVIYFMKFGVQNSNYSKLHRKIRSSIDQSSLKDIREDIFMEFSNQFFEFQKIVLTNLKEFQEIPQFLFIGFNFIQLVYRDYEIGLIRNFCKKLVVNKLVQLINMKNDLDMEWDQVYDTYILCRLIRRHGYGEYEKIINDQLWVATRPQFIQNLIKPNQNITALNQYVSFLKTRNENDNLKDAQILQPALRVPRFILYQKLSGVSIKQVKEQFFIDDQNPQTLGNVIGFNSYIDEYCIGRMDQEVQQFIQNRRIIECNQN</sequence>
<evidence type="ECO:0000313" key="3">
    <source>
        <dbReference type="Proteomes" id="UP000039865"/>
    </source>
</evidence>
<dbReference type="EMBL" id="CCKQ01015576">
    <property type="protein sequence ID" value="CDW87398.1"/>
    <property type="molecule type" value="Genomic_DNA"/>
</dbReference>
<accession>A0A078B217</accession>
<dbReference type="AlphaFoldDB" id="A0A078B217"/>
<evidence type="ECO:0000313" key="2">
    <source>
        <dbReference type="EMBL" id="CDW87398.1"/>
    </source>
</evidence>
<organism evidence="2 3">
    <name type="scientific">Stylonychia lemnae</name>
    <name type="common">Ciliate</name>
    <dbReference type="NCBI Taxonomy" id="5949"/>
    <lineage>
        <taxon>Eukaryota</taxon>
        <taxon>Sar</taxon>
        <taxon>Alveolata</taxon>
        <taxon>Ciliophora</taxon>
        <taxon>Intramacronucleata</taxon>
        <taxon>Spirotrichea</taxon>
        <taxon>Stichotrichia</taxon>
        <taxon>Sporadotrichida</taxon>
        <taxon>Oxytrichidae</taxon>
        <taxon>Stylonychinae</taxon>
        <taxon>Stylonychia</taxon>
    </lineage>
</organism>
<feature type="compositionally biased region" description="Basic and acidic residues" evidence="1">
    <location>
        <begin position="1"/>
        <end position="10"/>
    </location>
</feature>
<protein>
    <submittedName>
        <fullName evidence="2">Uncharacterized protein</fullName>
    </submittedName>
</protein>
<evidence type="ECO:0000256" key="1">
    <source>
        <dbReference type="SAM" id="MobiDB-lite"/>
    </source>
</evidence>
<name>A0A078B217_STYLE</name>
<dbReference type="Proteomes" id="UP000039865">
    <property type="component" value="Unassembled WGS sequence"/>
</dbReference>
<gene>
    <name evidence="2" type="primary">Contig1806.g1955</name>
    <name evidence="2" type="ORF">STYLEM_16501</name>
</gene>
<proteinExistence type="predicted"/>
<dbReference type="InParanoid" id="A0A078B217"/>
<keyword evidence="3" id="KW-1185">Reference proteome</keyword>
<reference evidence="2 3" key="1">
    <citation type="submission" date="2014-06" db="EMBL/GenBank/DDBJ databases">
        <authorList>
            <person name="Swart Estienne"/>
        </authorList>
    </citation>
    <scope>NUCLEOTIDE SEQUENCE [LARGE SCALE GENOMIC DNA]</scope>
    <source>
        <strain evidence="2 3">130c</strain>
    </source>
</reference>